<feature type="compositionally biased region" description="Basic and acidic residues" evidence="1">
    <location>
        <begin position="79"/>
        <end position="91"/>
    </location>
</feature>
<accession>A0ABM1DH92</accession>
<dbReference type="Proteomes" id="UP000694910">
    <property type="component" value="Unplaced"/>
</dbReference>
<dbReference type="GeneID" id="106803631"/>
<dbReference type="PANTHER" id="PTHR45691:SF3">
    <property type="entry name" value="PROTEIN DIAPHANOUS HOMOLOG 2"/>
    <property type="match status" value="1"/>
</dbReference>
<evidence type="ECO:0000313" key="4">
    <source>
        <dbReference type="RefSeq" id="XP_014651173.1"/>
    </source>
</evidence>
<dbReference type="InterPro" id="IPR015425">
    <property type="entry name" value="FH2_Formin"/>
</dbReference>
<dbReference type="InterPro" id="IPR051412">
    <property type="entry name" value="Formin_Homology_Diaphanous_sf"/>
</dbReference>
<reference evidence="4" key="1">
    <citation type="submission" date="2025-08" db="UniProtKB">
        <authorList>
            <consortium name="RefSeq"/>
        </authorList>
    </citation>
    <scope>IDENTIFICATION</scope>
</reference>
<feature type="compositionally biased region" description="Basic and acidic residues" evidence="1">
    <location>
        <begin position="47"/>
        <end position="72"/>
    </location>
</feature>
<dbReference type="PROSITE" id="PS51444">
    <property type="entry name" value="FH2"/>
    <property type="match status" value="1"/>
</dbReference>
<dbReference type="PANTHER" id="PTHR45691">
    <property type="entry name" value="PROTEIN DIAPHANOUS"/>
    <property type="match status" value="1"/>
</dbReference>
<dbReference type="Gene3D" id="1.20.58.2220">
    <property type="entry name" value="Formin, FH2 domain"/>
    <property type="match status" value="1"/>
</dbReference>
<organism evidence="3 4">
    <name type="scientific">Ceratotherium simum simum</name>
    <name type="common">Southern white rhinoceros</name>
    <dbReference type="NCBI Taxonomy" id="73337"/>
    <lineage>
        <taxon>Eukaryota</taxon>
        <taxon>Metazoa</taxon>
        <taxon>Chordata</taxon>
        <taxon>Craniata</taxon>
        <taxon>Vertebrata</taxon>
        <taxon>Euteleostomi</taxon>
        <taxon>Mammalia</taxon>
        <taxon>Eutheria</taxon>
        <taxon>Laurasiatheria</taxon>
        <taxon>Perissodactyla</taxon>
        <taxon>Rhinocerotidae</taxon>
        <taxon>Ceratotherium</taxon>
    </lineage>
</organism>
<dbReference type="SUPFAM" id="SSF101447">
    <property type="entry name" value="Formin homology 2 domain (FH2 domain)"/>
    <property type="match status" value="1"/>
</dbReference>
<evidence type="ECO:0000313" key="3">
    <source>
        <dbReference type="Proteomes" id="UP000694910"/>
    </source>
</evidence>
<evidence type="ECO:0000256" key="1">
    <source>
        <dbReference type="SAM" id="MobiDB-lite"/>
    </source>
</evidence>
<protein>
    <submittedName>
        <fullName evidence="4">Protein diaphanous homolog 2-like</fullName>
    </submittedName>
</protein>
<feature type="region of interest" description="Disordered" evidence="1">
    <location>
        <begin position="47"/>
        <end position="91"/>
    </location>
</feature>
<dbReference type="RefSeq" id="XP_014651173.1">
    <property type="nucleotide sequence ID" value="XM_014795687.1"/>
</dbReference>
<proteinExistence type="predicted"/>
<name>A0ABM1DH92_CERSS</name>
<feature type="domain" description="FH2" evidence="2">
    <location>
        <begin position="1"/>
        <end position="65"/>
    </location>
</feature>
<gene>
    <name evidence="4" type="primary">LOC106803631</name>
</gene>
<keyword evidence="3" id="KW-1185">Reference proteome</keyword>
<sequence length="91" mass="11134">MHKQMVKLYENLGEYFVFDAKKVSIEEFFGDLNDFRTLFLEAVKENNKRKEMEEKTRRAKLAKEKAEQEKLERQKKKKQLIDINKENSHYY</sequence>
<dbReference type="InterPro" id="IPR042201">
    <property type="entry name" value="FH2_Formin_sf"/>
</dbReference>
<evidence type="ECO:0000259" key="2">
    <source>
        <dbReference type="PROSITE" id="PS51444"/>
    </source>
</evidence>